<dbReference type="Gene3D" id="2.170.15.10">
    <property type="entry name" value="Proaerolysin, chain A, domain 3"/>
    <property type="match status" value="1"/>
</dbReference>
<keyword evidence="5" id="KW-1185">Reference proteome</keyword>
<feature type="signal peptide" evidence="3">
    <location>
        <begin position="1"/>
        <end position="23"/>
    </location>
</feature>
<evidence type="ECO:0000256" key="3">
    <source>
        <dbReference type="SAM" id="SignalP"/>
    </source>
</evidence>
<dbReference type="SUPFAM" id="SSF56973">
    <property type="entry name" value="Aerolisin/ETX pore-forming domain"/>
    <property type="match status" value="1"/>
</dbReference>
<dbReference type="Proteomes" id="UP000694888">
    <property type="component" value="Unplaced"/>
</dbReference>
<keyword evidence="3" id="KW-0732">Signal</keyword>
<name>A0ABM0JPB2_APLCA</name>
<evidence type="ECO:0000313" key="5">
    <source>
        <dbReference type="Proteomes" id="UP000694888"/>
    </source>
</evidence>
<comment type="similarity">
    <text evidence="1">Belongs to the aerolysin family.</text>
</comment>
<feature type="domain" description="Aerolysin-like C-terminal" evidence="4">
    <location>
        <begin position="176"/>
        <end position="492"/>
    </location>
</feature>
<feature type="chain" id="PRO_5046653543" evidence="3">
    <location>
        <begin position="24"/>
        <end position="538"/>
    </location>
</feature>
<dbReference type="InterPro" id="IPR053280">
    <property type="entry name" value="Aerolysin-like_pore-former"/>
</dbReference>
<dbReference type="GeneID" id="101850952"/>
<evidence type="ECO:0000313" key="6">
    <source>
        <dbReference type="RefSeq" id="XP_005098369.2"/>
    </source>
</evidence>
<dbReference type="Pfam" id="PF01117">
    <property type="entry name" value="Aerolysin"/>
    <property type="match status" value="1"/>
</dbReference>
<sequence length="538" mass="61402">MGPWRLLALVVLSVYFLTTVCHACKKKRKELIDRSCGRTKVITGFPRGISEHSLKHPVCSTVFSSVFETETTVTDWLIVLDQKNRWANCPPGHFLQGFLITNHEKGVYAIEAGRCTKSSKRSNEYGDCYIERTSRCSHCWREGYYLAGIYRGDCSGWGCISQLRCCSMSSEVSVDSVEAAKDKVMARSLNGLAQLAWNLGYYGTLGCIGRQPGDNFEKDGYSFKAKKCPKLNNFQLKISYGDWKLSLSDVKYSQMKTTELVPKTLDFGSLTNRHPTPLVETMRRHYKSIRTVRHSHTSHWSVSVTTGIKVSYRPLDVTGGVGKEFSFSITAEGGESTTDETASAQENSFEVTREKTLDPYTATDWVARMYQTRTTQYYRATLRMECSAQLDGILRKGHNFHRRYFRRNENTKDVKYRFGDKDTPFFVAVKDEKEQWTYPWMWGDLIERVPRVNDVVGYLANQTHYEFVLEGKFDDVQGNKVEMEFTNHTELPRPEVGADYTLPMFNDFREEMGEGDAKVVVASEGPDDPPSGFRPVFD</sequence>
<dbReference type="CDD" id="cd20219">
    <property type="entry name" value="PFM_physalysin-1-like"/>
    <property type="match status" value="1"/>
</dbReference>
<organism evidence="5 6">
    <name type="scientific">Aplysia californica</name>
    <name type="common">California sea hare</name>
    <dbReference type="NCBI Taxonomy" id="6500"/>
    <lineage>
        <taxon>Eukaryota</taxon>
        <taxon>Metazoa</taxon>
        <taxon>Spiralia</taxon>
        <taxon>Lophotrochozoa</taxon>
        <taxon>Mollusca</taxon>
        <taxon>Gastropoda</taxon>
        <taxon>Heterobranchia</taxon>
        <taxon>Euthyneura</taxon>
        <taxon>Tectipleura</taxon>
        <taxon>Aplysiida</taxon>
        <taxon>Aplysioidea</taxon>
        <taxon>Aplysiidae</taxon>
        <taxon>Aplysia</taxon>
    </lineage>
</organism>
<evidence type="ECO:0000259" key="4">
    <source>
        <dbReference type="Pfam" id="PF01117"/>
    </source>
</evidence>
<reference evidence="6" key="1">
    <citation type="submission" date="2025-08" db="UniProtKB">
        <authorList>
            <consortium name="RefSeq"/>
        </authorList>
    </citation>
    <scope>IDENTIFICATION</scope>
</reference>
<gene>
    <name evidence="6" type="primary">LOC101850952</name>
</gene>
<dbReference type="PANTHER" id="PTHR34007:SF1">
    <property type="entry name" value="AEROLYSIN-LIKE PROTEIN-RELATED"/>
    <property type="match status" value="1"/>
</dbReference>
<evidence type="ECO:0000256" key="2">
    <source>
        <dbReference type="ARBA" id="ARBA00023157"/>
    </source>
</evidence>
<accession>A0ABM0JPB2</accession>
<dbReference type="PANTHER" id="PTHR34007">
    <property type="entry name" value="AEROLYSIN-LIKE PROTEIN-RELATED"/>
    <property type="match status" value="1"/>
</dbReference>
<protein>
    <submittedName>
        <fullName evidence="6">Uncharacterized protein LOC101850952</fullName>
    </submittedName>
</protein>
<dbReference type="RefSeq" id="XP_005098369.2">
    <property type="nucleotide sequence ID" value="XM_005098312.2"/>
</dbReference>
<evidence type="ECO:0000256" key="1">
    <source>
        <dbReference type="ARBA" id="ARBA00009831"/>
    </source>
</evidence>
<keyword evidence="2" id="KW-1015">Disulfide bond</keyword>
<dbReference type="InterPro" id="IPR055267">
    <property type="entry name" value="Aerolysin-like_C"/>
</dbReference>
<proteinExistence type="inferred from homology"/>